<evidence type="ECO:0000313" key="3">
    <source>
        <dbReference type="EMBL" id="KGO90784.1"/>
    </source>
</evidence>
<dbReference type="Proteomes" id="UP000030121">
    <property type="component" value="Unassembled WGS sequence"/>
</dbReference>
<proteinExistence type="inferred from homology"/>
<keyword evidence="2" id="KW-0813">Transport</keyword>
<dbReference type="GO" id="GO:0060003">
    <property type="term" value="P:copper ion export"/>
    <property type="evidence" value="ECO:0007669"/>
    <property type="project" value="TreeGrafter"/>
</dbReference>
<dbReference type="EMBL" id="JRLW01000001">
    <property type="protein sequence ID" value="KGO90784.1"/>
    <property type="molecule type" value="Genomic_DNA"/>
</dbReference>
<evidence type="ECO:0000256" key="2">
    <source>
        <dbReference type="ARBA" id="ARBA00022448"/>
    </source>
</evidence>
<dbReference type="AlphaFoldDB" id="A0A0A2MET0"/>
<comment type="similarity">
    <text evidence="1">Belongs to the membrane fusion protein (MFP) (TC 8.A.1) family.</text>
</comment>
<dbReference type="NCBIfam" id="TIGR01730">
    <property type="entry name" value="RND_mfp"/>
    <property type="match status" value="1"/>
</dbReference>
<gene>
    <name evidence="3" type="ORF">Q764_01290</name>
</gene>
<dbReference type="GO" id="GO:0015679">
    <property type="term" value="P:plasma membrane copper ion transport"/>
    <property type="evidence" value="ECO:0007669"/>
    <property type="project" value="TreeGrafter"/>
</dbReference>
<dbReference type="PANTHER" id="PTHR30097:SF4">
    <property type="entry name" value="SLR6042 PROTEIN"/>
    <property type="match status" value="1"/>
</dbReference>
<dbReference type="PANTHER" id="PTHR30097">
    <property type="entry name" value="CATION EFFLUX SYSTEM PROTEIN CUSB"/>
    <property type="match status" value="1"/>
</dbReference>
<reference evidence="3 4" key="1">
    <citation type="submission" date="2013-09" db="EMBL/GenBank/DDBJ databases">
        <authorList>
            <person name="Zeng Z."/>
            <person name="Chen C."/>
        </authorList>
    </citation>
    <scope>NUCLEOTIDE SEQUENCE [LARGE SCALE GENOMIC DNA]</scope>
    <source>
        <strain evidence="3 4">GH29-5</strain>
    </source>
</reference>
<sequence>MNRYRSIFIMLSLSFLFINCKSEPKTEPQFQAETDENTVVLTDAQFKNADLTFTKLSEKNMANVLHLNGKIDVPPQNMISVSVPLGGYLKTTKLLPGMPVTKGQVLATMENPEYVKLQQDYLQAKSKYNYALLDYNRQKDLNESQAASDKIMQQAQTEMNNQQVAMHALGEQLKLININPNTLTATKISKSIPVLSPINGFVSKVNVNVGKYVTPSDILFELINPSNIHLNLKVYESDVNVLKIGQSVTAYTNANPEKKYPAKIMLINRDITTNGVTEIHCSFSQYSKELLPGLYMNADIETVSSLDNSLPEQSIVNFEAKNFVFVETEKQTYKMEEVTLGTEENGFVTIKNSEILKGKTIVNKGAYTLLMKLKNTDEE</sequence>
<dbReference type="STRING" id="1121899.GCA_000430025_01129"/>
<dbReference type="Gene3D" id="2.40.30.170">
    <property type="match status" value="1"/>
</dbReference>
<dbReference type="eggNOG" id="COG0845">
    <property type="taxonomic scope" value="Bacteria"/>
</dbReference>
<dbReference type="SUPFAM" id="SSF111369">
    <property type="entry name" value="HlyD-like secretion proteins"/>
    <property type="match status" value="1"/>
</dbReference>
<protein>
    <submittedName>
        <fullName evidence="3">Hemolysin D</fullName>
    </submittedName>
</protein>
<dbReference type="GO" id="GO:0022857">
    <property type="term" value="F:transmembrane transporter activity"/>
    <property type="evidence" value="ECO:0007669"/>
    <property type="project" value="InterPro"/>
</dbReference>
<dbReference type="GO" id="GO:0030313">
    <property type="term" value="C:cell envelope"/>
    <property type="evidence" value="ECO:0007669"/>
    <property type="project" value="TreeGrafter"/>
</dbReference>
<dbReference type="Gene3D" id="2.40.420.20">
    <property type="match status" value="1"/>
</dbReference>
<evidence type="ECO:0000313" key="4">
    <source>
        <dbReference type="Proteomes" id="UP000030121"/>
    </source>
</evidence>
<name>A0A0A2MET0_9FLAO</name>
<evidence type="ECO:0000256" key="1">
    <source>
        <dbReference type="ARBA" id="ARBA00009477"/>
    </source>
</evidence>
<comment type="caution">
    <text evidence="3">The sequence shown here is derived from an EMBL/GenBank/DDBJ whole genome shotgun (WGS) entry which is preliminary data.</text>
</comment>
<dbReference type="GO" id="GO:0016020">
    <property type="term" value="C:membrane"/>
    <property type="evidence" value="ECO:0007669"/>
    <property type="project" value="InterPro"/>
</dbReference>
<keyword evidence="4" id="KW-1185">Reference proteome</keyword>
<accession>A0A0A2MET0</accession>
<dbReference type="Gene3D" id="2.40.50.100">
    <property type="match status" value="1"/>
</dbReference>
<dbReference type="InterPro" id="IPR006143">
    <property type="entry name" value="RND_pump_MFP"/>
</dbReference>
<dbReference type="InterPro" id="IPR051909">
    <property type="entry name" value="MFP_Cation_Efflux"/>
</dbReference>
<organism evidence="3 4">
    <name type="scientific">Flavobacterium suncheonense GH29-5 = DSM 17707</name>
    <dbReference type="NCBI Taxonomy" id="1121899"/>
    <lineage>
        <taxon>Bacteria</taxon>
        <taxon>Pseudomonadati</taxon>
        <taxon>Bacteroidota</taxon>
        <taxon>Flavobacteriia</taxon>
        <taxon>Flavobacteriales</taxon>
        <taxon>Flavobacteriaceae</taxon>
        <taxon>Flavobacterium</taxon>
    </lineage>
</organism>
<dbReference type="Gene3D" id="1.10.287.470">
    <property type="entry name" value="Helix hairpin bin"/>
    <property type="match status" value="1"/>
</dbReference>